<dbReference type="eggNOG" id="COG2257">
    <property type="taxonomic scope" value="Bacteria"/>
</dbReference>
<evidence type="ECO:0000313" key="2">
    <source>
        <dbReference type="EMBL" id="ADK81004.1"/>
    </source>
</evidence>
<dbReference type="Proteomes" id="UP000002318">
    <property type="component" value="Chromosome"/>
</dbReference>
<dbReference type="InterPro" id="IPR029025">
    <property type="entry name" value="T3SS_substrate_exporter_C"/>
</dbReference>
<evidence type="ECO:0000256" key="1">
    <source>
        <dbReference type="ARBA" id="ARBA00010690"/>
    </source>
</evidence>
<evidence type="ECO:0000313" key="3">
    <source>
        <dbReference type="Proteomes" id="UP000002318"/>
    </source>
</evidence>
<dbReference type="PANTHER" id="PTHR30531:SF12">
    <property type="entry name" value="FLAGELLAR BIOSYNTHETIC PROTEIN FLHB"/>
    <property type="match status" value="1"/>
</dbReference>
<protein>
    <submittedName>
        <fullName evidence="2">Type III secretion exporter</fullName>
    </submittedName>
</protein>
<accession>E1R6I6</accession>
<reference evidence="2 3" key="1">
    <citation type="journal article" date="2010" name="Stand. Genomic Sci.">
        <title>Complete genome sequence of Spirochaeta smaragdinae type strain (SEBR 4228).</title>
        <authorList>
            <person name="Mavromatis K."/>
            <person name="Yasawong M."/>
            <person name="Chertkov O."/>
            <person name="Lapidus A."/>
            <person name="Lucas S."/>
            <person name="Nolan M."/>
            <person name="Del Rio T.G."/>
            <person name="Tice H."/>
            <person name="Cheng J.F."/>
            <person name="Pitluck S."/>
            <person name="Liolios K."/>
            <person name="Ivanova N."/>
            <person name="Tapia R."/>
            <person name="Han C."/>
            <person name="Bruce D."/>
            <person name="Goodwin L."/>
            <person name="Pati A."/>
            <person name="Chen A."/>
            <person name="Palaniappan K."/>
            <person name="Land M."/>
            <person name="Hauser L."/>
            <person name="Chang Y.J."/>
            <person name="Jeffries C.D."/>
            <person name="Detter J.C."/>
            <person name="Rohde M."/>
            <person name="Brambilla E."/>
            <person name="Spring S."/>
            <person name="Goker M."/>
            <person name="Sikorski J."/>
            <person name="Woyke T."/>
            <person name="Bristow J."/>
            <person name="Eisen J.A."/>
            <person name="Markowitz V."/>
            <person name="Hugenholtz P."/>
            <person name="Klenk H.P."/>
            <person name="Kyrpides N.C."/>
        </authorList>
    </citation>
    <scope>NUCLEOTIDE SEQUENCE [LARGE SCALE GENOMIC DNA]</scope>
    <source>
        <strain evidence="3">DSM 11293 / JCM 15392 / SEBR 4228</strain>
    </source>
</reference>
<dbReference type="HOGENOM" id="CLU_041013_4_2_12"/>
<dbReference type="STRING" id="573413.Spirs_1878"/>
<dbReference type="GO" id="GO:0005886">
    <property type="term" value="C:plasma membrane"/>
    <property type="evidence" value="ECO:0007669"/>
    <property type="project" value="TreeGrafter"/>
</dbReference>
<dbReference type="AlphaFoldDB" id="E1R6I6"/>
<dbReference type="KEGG" id="ssm:Spirs_1878"/>
<proteinExistence type="inferred from homology"/>
<comment type="similarity">
    <text evidence="1">Belongs to the type III secretion exporter family.</text>
</comment>
<sequence length="84" mass="9400">MLEKAIALAYDRDTYSAPRITAKGSGEAAKRLIALAKKHGVPVMGDEELVQRLYLFDLEAVIPEDLYEVVAEIYSFVWNLREGA</sequence>
<name>E1R6I6_SEDSS</name>
<dbReference type="PANTHER" id="PTHR30531">
    <property type="entry name" value="FLAGELLAR BIOSYNTHETIC PROTEIN FLHB"/>
    <property type="match status" value="1"/>
</dbReference>
<dbReference type="Pfam" id="PF01312">
    <property type="entry name" value="Bac_export_2"/>
    <property type="match status" value="1"/>
</dbReference>
<dbReference type="InterPro" id="IPR006135">
    <property type="entry name" value="T3SS_substrate_exporter"/>
</dbReference>
<dbReference type="PRINTS" id="PR00950">
    <property type="entry name" value="TYPE3IMSPROT"/>
</dbReference>
<dbReference type="SUPFAM" id="SSF160544">
    <property type="entry name" value="EscU C-terminal domain-like"/>
    <property type="match status" value="1"/>
</dbReference>
<organism evidence="2 3">
    <name type="scientific">Sediminispirochaeta smaragdinae (strain DSM 11293 / JCM 15392 / SEBR 4228)</name>
    <name type="common">Spirochaeta smaragdinae</name>
    <dbReference type="NCBI Taxonomy" id="573413"/>
    <lineage>
        <taxon>Bacteria</taxon>
        <taxon>Pseudomonadati</taxon>
        <taxon>Spirochaetota</taxon>
        <taxon>Spirochaetia</taxon>
        <taxon>Spirochaetales</taxon>
        <taxon>Spirochaetaceae</taxon>
        <taxon>Sediminispirochaeta</taxon>
    </lineage>
</organism>
<gene>
    <name evidence="2" type="ordered locus">Spirs_1878</name>
</gene>
<dbReference type="RefSeq" id="WP_013254468.1">
    <property type="nucleotide sequence ID" value="NC_014364.1"/>
</dbReference>
<dbReference type="GO" id="GO:0009306">
    <property type="term" value="P:protein secretion"/>
    <property type="evidence" value="ECO:0007669"/>
    <property type="project" value="InterPro"/>
</dbReference>
<keyword evidence="3" id="KW-1185">Reference proteome</keyword>
<dbReference type="Gene3D" id="3.40.1690.10">
    <property type="entry name" value="secretion proteins EscU"/>
    <property type="match status" value="1"/>
</dbReference>
<dbReference type="EMBL" id="CP002116">
    <property type="protein sequence ID" value="ADK81004.1"/>
    <property type="molecule type" value="Genomic_DNA"/>
</dbReference>